<reference evidence="1" key="1">
    <citation type="journal article" date="2020" name="Stud. Mycol.">
        <title>101 Dothideomycetes genomes: a test case for predicting lifestyles and emergence of pathogens.</title>
        <authorList>
            <person name="Haridas S."/>
            <person name="Albert R."/>
            <person name="Binder M."/>
            <person name="Bloem J."/>
            <person name="Labutti K."/>
            <person name="Salamov A."/>
            <person name="Andreopoulos B."/>
            <person name="Baker S."/>
            <person name="Barry K."/>
            <person name="Bills G."/>
            <person name="Bluhm B."/>
            <person name="Cannon C."/>
            <person name="Castanera R."/>
            <person name="Culley D."/>
            <person name="Daum C."/>
            <person name="Ezra D."/>
            <person name="Gonzalez J."/>
            <person name="Henrissat B."/>
            <person name="Kuo A."/>
            <person name="Liang C."/>
            <person name="Lipzen A."/>
            <person name="Lutzoni F."/>
            <person name="Magnuson J."/>
            <person name="Mondo S."/>
            <person name="Nolan M."/>
            <person name="Ohm R."/>
            <person name="Pangilinan J."/>
            <person name="Park H.-J."/>
            <person name="Ramirez L."/>
            <person name="Alfaro M."/>
            <person name="Sun H."/>
            <person name="Tritt A."/>
            <person name="Yoshinaga Y."/>
            <person name="Zwiers L.-H."/>
            <person name="Turgeon B."/>
            <person name="Goodwin S."/>
            <person name="Spatafora J."/>
            <person name="Crous P."/>
            <person name="Grigoriev I."/>
        </authorList>
    </citation>
    <scope>NUCLEOTIDE SEQUENCE</scope>
    <source>
        <strain evidence="1">CBS 121739</strain>
    </source>
</reference>
<sequence length="198" mass="21738">MTFTQELKSWLSPKRLIVSDTPEIGRPAPSTAKMKIPCEDGKPTVVVFLRHCGCPFAEKTYLSMRTSASAHPSYTFVAVSHSDQPSTDNWLRAILQSQGDAEASNLKLIIDDTRDLYARWGLGISSLWHVLNPTTFSTLSTLKKTEGIDVRSTESGSRWQTAGAWAVDSEGIIRWGRPARSADEIPDMAAAVGALSRE</sequence>
<dbReference type="SUPFAM" id="SSF52833">
    <property type="entry name" value="Thioredoxin-like"/>
    <property type="match status" value="1"/>
</dbReference>
<dbReference type="OrthoDB" id="40334at2759"/>
<dbReference type="GeneID" id="54485582"/>
<evidence type="ECO:0000313" key="1">
    <source>
        <dbReference type="EMBL" id="KAF2755803.1"/>
    </source>
</evidence>
<dbReference type="EMBL" id="ML996577">
    <property type="protein sequence ID" value="KAF2755803.1"/>
    <property type="molecule type" value="Genomic_DNA"/>
</dbReference>
<evidence type="ECO:0008006" key="3">
    <source>
        <dbReference type="Google" id="ProtNLM"/>
    </source>
</evidence>
<dbReference type="InterPro" id="IPR032801">
    <property type="entry name" value="PXL2A/B/C"/>
</dbReference>
<proteinExistence type="predicted"/>
<keyword evidence="2" id="KW-1185">Reference proteome</keyword>
<protein>
    <recommendedName>
        <fullName evidence="3">Thioredoxin domain-containing protein</fullName>
    </recommendedName>
</protein>
<dbReference type="PANTHER" id="PTHR42336:SF1">
    <property type="entry name" value="ALKYL HYDROPEROXIDE REDUCTASE SUBUNIT C_ THIOL SPECIFIC ANTIOXIDANT DOMAIN-CONTAINING PROTEIN"/>
    <property type="match status" value="1"/>
</dbReference>
<evidence type="ECO:0000313" key="2">
    <source>
        <dbReference type="Proteomes" id="UP000799437"/>
    </source>
</evidence>
<dbReference type="RefSeq" id="XP_033598254.1">
    <property type="nucleotide sequence ID" value="XM_033744528.1"/>
</dbReference>
<dbReference type="InterPro" id="IPR036249">
    <property type="entry name" value="Thioredoxin-like_sf"/>
</dbReference>
<dbReference type="Pfam" id="PF13911">
    <property type="entry name" value="AhpC-TSA_2"/>
    <property type="match status" value="1"/>
</dbReference>
<dbReference type="Gene3D" id="3.40.30.10">
    <property type="entry name" value="Glutaredoxin"/>
    <property type="match status" value="1"/>
</dbReference>
<dbReference type="AlphaFoldDB" id="A0A6A6VZT8"/>
<gene>
    <name evidence="1" type="ORF">EJ05DRAFT_478764</name>
</gene>
<dbReference type="Proteomes" id="UP000799437">
    <property type="component" value="Unassembled WGS sequence"/>
</dbReference>
<accession>A0A6A6VZT8</accession>
<dbReference type="PANTHER" id="PTHR42336">
    <property type="entry name" value="THIOREDOXIN DOMAIN-CONTAINING PROTEIN-RELATED"/>
    <property type="match status" value="1"/>
</dbReference>
<organism evidence="1 2">
    <name type="scientific">Pseudovirgaria hyperparasitica</name>
    <dbReference type="NCBI Taxonomy" id="470096"/>
    <lineage>
        <taxon>Eukaryota</taxon>
        <taxon>Fungi</taxon>
        <taxon>Dikarya</taxon>
        <taxon>Ascomycota</taxon>
        <taxon>Pezizomycotina</taxon>
        <taxon>Dothideomycetes</taxon>
        <taxon>Dothideomycetes incertae sedis</taxon>
        <taxon>Acrospermales</taxon>
        <taxon>Acrospermaceae</taxon>
        <taxon>Pseudovirgaria</taxon>
    </lineage>
</organism>
<name>A0A6A6VZT8_9PEZI</name>